<evidence type="ECO:0008006" key="5">
    <source>
        <dbReference type="Google" id="ProtNLM"/>
    </source>
</evidence>
<name>A0ABQ4A725_9ACTN</name>
<reference evidence="3 4" key="1">
    <citation type="submission" date="2021-01" db="EMBL/GenBank/DDBJ databases">
        <title>Whole genome shotgun sequence of Actinoplanes humidus NBRC 14915.</title>
        <authorList>
            <person name="Komaki H."/>
            <person name="Tamura T."/>
        </authorList>
    </citation>
    <scope>NUCLEOTIDE SEQUENCE [LARGE SCALE GENOMIC DNA]</scope>
    <source>
        <strain evidence="3 4">NBRC 14915</strain>
    </source>
</reference>
<keyword evidence="4" id="KW-1185">Reference proteome</keyword>
<evidence type="ECO:0000256" key="1">
    <source>
        <dbReference type="SAM" id="MobiDB-lite"/>
    </source>
</evidence>
<protein>
    <recommendedName>
        <fullName evidence="5">DUF2530 domain-containing protein</fullName>
    </recommendedName>
</protein>
<feature type="region of interest" description="Disordered" evidence="1">
    <location>
        <begin position="95"/>
        <end position="133"/>
    </location>
</feature>
<accession>A0ABQ4A725</accession>
<feature type="transmembrane region" description="Helical" evidence="2">
    <location>
        <begin position="31"/>
        <end position="49"/>
    </location>
</feature>
<proteinExistence type="predicted"/>
<comment type="caution">
    <text evidence="3">The sequence shown here is derived from an EMBL/GenBank/DDBJ whole genome shotgun (WGS) entry which is preliminary data.</text>
</comment>
<keyword evidence="2" id="KW-1133">Transmembrane helix</keyword>
<dbReference type="EMBL" id="BOMN01000149">
    <property type="protein sequence ID" value="GIE26666.1"/>
    <property type="molecule type" value="Genomic_DNA"/>
</dbReference>
<gene>
    <name evidence="3" type="ORF">Ahu01nite_097680</name>
</gene>
<evidence type="ECO:0000256" key="2">
    <source>
        <dbReference type="SAM" id="Phobius"/>
    </source>
</evidence>
<evidence type="ECO:0000313" key="3">
    <source>
        <dbReference type="EMBL" id="GIE26666.1"/>
    </source>
</evidence>
<organism evidence="3 4">
    <name type="scientific">Winogradskya humida</name>
    <dbReference type="NCBI Taxonomy" id="113566"/>
    <lineage>
        <taxon>Bacteria</taxon>
        <taxon>Bacillati</taxon>
        <taxon>Actinomycetota</taxon>
        <taxon>Actinomycetes</taxon>
        <taxon>Micromonosporales</taxon>
        <taxon>Micromonosporaceae</taxon>
        <taxon>Winogradskya</taxon>
    </lineage>
</organism>
<evidence type="ECO:0000313" key="4">
    <source>
        <dbReference type="Proteomes" id="UP000603200"/>
    </source>
</evidence>
<keyword evidence="2" id="KW-0812">Transmembrane</keyword>
<keyword evidence="2" id="KW-0472">Membrane</keyword>
<sequence length="133" mass="14828">MYKPLIWIAVTAWGAVTAVLAGEMVQNNREHLFVYLVTVAATLTGLAALHRLESTVIAPVREAFMHGYQWAVQQYTQMSKAAEPGTDLAQILRPPVGAWTSTPKEPQPVAVGGEERAKSQHRARRPRPWEREN</sequence>
<dbReference type="Proteomes" id="UP000603200">
    <property type="component" value="Unassembled WGS sequence"/>
</dbReference>